<keyword evidence="1" id="KW-0175">Coiled coil</keyword>
<evidence type="ECO:0000313" key="2">
    <source>
        <dbReference type="EMBL" id="QSZ68308.1"/>
    </source>
</evidence>
<accession>A0A8A3S843</accession>
<feature type="coiled-coil region" evidence="1">
    <location>
        <begin position="115"/>
        <end position="142"/>
    </location>
</feature>
<sequence length="196" mass="21631">MPYTYYAHGLTAVHHLFLDRLVEVLKESGADVVPDDAAGWTLMRIAWKGECGALEVRRAGPDLQVIYGPDAPGEEKNTGPLIHFLTLVFIDIDDELRAMTEGEEEGRLHRGAGATEELRRQLQDAGRELLSVRDEVRQLKERGEDVSRPEQLLRRAETLCHEAASDLDAGQNPAALGKARAVETLLEKVEAGLGEI</sequence>
<dbReference type="GeneID" id="76425263"/>
<evidence type="ECO:0000256" key="1">
    <source>
        <dbReference type="SAM" id="Coils"/>
    </source>
</evidence>
<dbReference type="RefSeq" id="WP_265581269.1">
    <property type="nucleotide sequence ID" value="NZ_CP036172.1"/>
</dbReference>
<proteinExistence type="predicted"/>
<keyword evidence="3" id="KW-1185">Reference proteome</keyword>
<reference evidence="2" key="2">
    <citation type="submission" date="2019-02" db="EMBL/GenBank/DDBJ databases">
        <authorList>
            <person name="Chen S.-C."/>
            <person name="Chien H.-H."/>
            <person name="Lai M.-C."/>
        </authorList>
    </citation>
    <scope>NUCLEOTIDE SEQUENCE</scope>
    <source>
        <strain evidence="2">N2F9704</strain>
    </source>
</reference>
<gene>
    <name evidence="2" type="ORF">RJ40_12795</name>
</gene>
<organism evidence="2 3">
    <name type="scientific">Methanofollis aquaemaris</name>
    <dbReference type="NCBI Taxonomy" id="126734"/>
    <lineage>
        <taxon>Archaea</taxon>
        <taxon>Methanobacteriati</taxon>
        <taxon>Methanobacteriota</taxon>
        <taxon>Stenosarchaea group</taxon>
        <taxon>Methanomicrobia</taxon>
        <taxon>Methanomicrobiales</taxon>
        <taxon>Methanomicrobiaceae</taxon>
        <taxon>Methanofollis</taxon>
    </lineage>
</organism>
<dbReference type="AlphaFoldDB" id="A0A8A3S843"/>
<dbReference type="Proteomes" id="UP001042704">
    <property type="component" value="Chromosome"/>
</dbReference>
<protein>
    <submittedName>
        <fullName evidence="2">Uncharacterized protein</fullName>
    </submittedName>
</protein>
<dbReference type="KEGG" id="maqe:RJ40_12795"/>
<dbReference type="EMBL" id="CP036172">
    <property type="protein sequence ID" value="QSZ68308.1"/>
    <property type="molecule type" value="Genomic_DNA"/>
</dbReference>
<name>A0A8A3S843_9EURY</name>
<evidence type="ECO:0000313" key="3">
    <source>
        <dbReference type="Proteomes" id="UP001042704"/>
    </source>
</evidence>
<reference evidence="2" key="1">
    <citation type="journal article" date="2001" name="Int. J. Syst. Evol. Microbiol.">
        <title>Methanofollis aquaemaris sp. nov., a methanogen isolated from an aquaculture fish pond.</title>
        <authorList>
            <person name="Lai M.C."/>
            <person name="Chen S.C."/>
        </authorList>
    </citation>
    <scope>NUCLEOTIDE SEQUENCE</scope>
    <source>
        <strain evidence="2">N2F9704</strain>
    </source>
</reference>